<reference evidence="3 4" key="1">
    <citation type="submission" date="2023-03" db="EMBL/GenBank/DDBJ databases">
        <title>Bacillus Genome Sequencing.</title>
        <authorList>
            <person name="Dunlap C."/>
        </authorList>
    </citation>
    <scope>NUCLEOTIDE SEQUENCE [LARGE SCALE GENOMIC DNA]</scope>
    <source>
        <strain evidence="3 4">NRS-52</strain>
    </source>
</reference>
<dbReference type="Proteomes" id="UP001343257">
    <property type="component" value="Unassembled WGS sequence"/>
</dbReference>
<comment type="caution">
    <text evidence="3">The sequence shown here is derived from an EMBL/GenBank/DDBJ whole genome shotgun (WGS) entry which is preliminary data.</text>
</comment>
<dbReference type="Gene3D" id="3.90.1200.10">
    <property type="match status" value="1"/>
</dbReference>
<gene>
    <name evidence="3" type="ORF">P9847_04790</name>
</gene>
<dbReference type="Gene3D" id="3.30.200.20">
    <property type="entry name" value="Phosphorylase Kinase, domain 1"/>
    <property type="match status" value="1"/>
</dbReference>
<evidence type="ECO:0000313" key="3">
    <source>
        <dbReference type="EMBL" id="MED5016620.1"/>
    </source>
</evidence>
<sequence length="336" mass="38548">MNEAFNADTEDSRRMLLAQAEAALTAALEQYDLQEREIAFIQVSEHVTYRIEDAEGKSYLLRIHPGTAPSREIASEMEWLSYLSKVHGLQVPTGVANRAGLSLTEVETERGRQWKVTVLHWIEGDHFEGQFSEDQIRQMGALMARMHQAASVFEAPEGFVRPIWDEAPFEQAVGRLKKHYRSYLNEEEFHLYEQAAAKVTAHMSTLERTADTFGMIHADYHEGNLIFHEGEFHPIDFGRCGYGYYMYDLAQAFIGLFPLQRALFLEGYESVMPVSFGPDGVHVLETFFIKSLIENQSYHAPHSWETAELRDSKPYSVALIRHYLEFKPFLYNGIPV</sequence>
<dbReference type="InterPro" id="IPR050249">
    <property type="entry name" value="Pseudomonas-type_ThrB"/>
</dbReference>
<feature type="domain" description="Aminoglycoside phosphotransferase" evidence="2">
    <location>
        <begin position="46"/>
        <end position="268"/>
    </location>
</feature>
<protein>
    <submittedName>
        <fullName evidence="3">Phosphotransferase</fullName>
    </submittedName>
</protein>
<comment type="similarity">
    <text evidence="1">Belongs to the pseudomonas-type ThrB family.</text>
</comment>
<keyword evidence="4" id="KW-1185">Reference proteome</keyword>
<name>A0ABU6PP28_9BACL</name>
<dbReference type="PANTHER" id="PTHR21064">
    <property type="entry name" value="AMINOGLYCOSIDE PHOSPHOTRANSFERASE DOMAIN-CONTAINING PROTEIN-RELATED"/>
    <property type="match status" value="1"/>
</dbReference>
<dbReference type="Pfam" id="PF01636">
    <property type="entry name" value="APH"/>
    <property type="match status" value="1"/>
</dbReference>
<evidence type="ECO:0000259" key="2">
    <source>
        <dbReference type="Pfam" id="PF01636"/>
    </source>
</evidence>
<organism evidence="3 4">
    <name type="scientific">Paenibacillus chibensis</name>
    <dbReference type="NCBI Taxonomy" id="59846"/>
    <lineage>
        <taxon>Bacteria</taxon>
        <taxon>Bacillati</taxon>
        <taxon>Bacillota</taxon>
        <taxon>Bacilli</taxon>
        <taxon>Bacillales</taxon>
        <taxon>Paenibacillaceae</taxon>
        <taxon>Paenibacillus</taxon>
    </lineage>
</organism>
<dbReference type="InterPro" id="IPR011009">
    <property type="entry name" value="Kinase-like_dom_sf"/>
</dbReference>
<accession>A0ABU6PP28</accession>
<dbReference type="PANTHER" id="PTHR21064:SF6">
    <property type="entry name" value="AMINOGLYCOSIDE PHOSPHOTRANSFERASE DOMAIN-CONTAINING PROTEIN"/>
    <property type="match status" value="1"/>
</dbReference>
<evidence type="ECO:0000256" key="1">
    <source>
        <dbReference type="ARBA" id="ARBA00038240"/>
    </source>
</evidence>
<dbReference type="RefSeq" id="WP_328275857.1">
    <property type="nucleotide sequence ID" value="NZ_JARTLD010000010.1"/>
</dbReference>
<dbReference type="SUPFAM" id="SSF56112">
    <property type="entry name" value="Protein kinase-like (PK-like)"/>
    <property type="match status" value="1"/>
</dbReference>
<proteinExistence type="inferred from homology"/>
<dbReference type="InterPro" id="IPR002575">
    <property type="entry name" value="Aminoglycoside_PTrfase"/>
</dbReference>
<evidence type="ECO:0000313" key="4">
    <source>
        <dbReference type="Proteomes" id="UP001343257"/>
    </source>
</evidence>
<dbReference type="EMBL" id="JARTLD010000010">
    <property type="protein sequence ID" value="MED5016620.1"/>
    <property type="molecule type" value="Genomic_DNA"/>
</dbReference>